<dbReference type="Gene3D" id="3.40.50.1000">
    <property type="entry name" value="HAD superfamily/HAD-like"/>
    <property type="match status" value="2"/>
</dbReference>
<dbReference type="Pfam" id="PF13344">
    <property type="entry name" value="Hydrolase_6"/>
    <property type="match status" value="1"/>
</dbReference>
<dbReference type="EMBL" id="JAKWFO010000014">
    <property type="protein sequence ID" value="KAI9632486.1"/>
    <property type="molecule type" value="Genomic_DNA"/>
</dbReference>
<accession>A0AA38H4L4</accession>
<dbReference type="PANTHER" id="PTHR19288:SF46">
    <property type="entry name" value="HALOACID DEHALOGENASE-LIKE HYDROLASE DOMAIN-CONTAINING PROTEIN 2"/>
    <property type="match status" value="1"/>
</dbReference>
<dbReference type="InterPro" id="IPR006357">
    <property type="entry name" value="HAD-SF_hydro_IIA"/>
</dbReference>
<protein>
    <submittedName>
        <fullName evidence="1">HAD-like domain-containing protein</fullName>
    </submittedName>
</protein>
<organism evidence="1 2">
    <name type="scientific">Dioszegia hungarica</name>
    <dbReference type="NCBI Taxonomy" id="4972"/>
    <lineage>
        <taxon>Eukaryota</taxon>
        <taxon>Fungi</taxon>
        <taxon>Dikarya</taxon>
        <taxon>Basidiomycota</taxon>
        <taxon>Agaricomycotina</taxon>
        <taxon>Tremellomycetes</taxon>
        <taxon>Tremellales</taxon>
        <taxon>Bulleribasidiaceae</taxon>
        <taxon>Dioszegia</taxon>
    </lineage>
</organism>
<evidence type="ECO:0000313" key="1">
    <source>
        <dbReference type="EMBL" id="KAI9632486.1"/>
    </source>
</evidence>
<comment type="caution">
    <text evidence="1">The sequence shown here is derived from an EMBL/GenBank/DDBJ whole genome shotgun (WGS) entry which is preliminary data.</text>
</comment>
<dbReference type="Proteomes" id="UP001164286">
    <property type="component" value="Unassembled WGS sequence"/>
</dbReference>
<name>A0AA38H4L4_9TREE</name>
<dbReference type="InterPro" id="IPR036412">
    <property type="entry name" value="HAD-like_sf"/>
</dbReference>
<sequence>MGDEKMRSIKGIKALLIDLNGTVHVGNDPTPRAAEAIAKLRRAHIPFLFCSNNTKESTKDAVQRLADMGISAETEEVMTSLGACRQLVDDQKLRPYLLLSPSAKEEFAHLPVVRPDEHDSVILGQHPPSLSYEALNKAFRILKGEPIAHDQNPNRPDRKPLLIAPHTSSFLQAPATSDLPAGLSLGLGPFVKALESATGLEATIVGKPTRRFFEMAIERLNELYPGEREAGEYAVVGDDIVNDLGAGTTELGLRRILVRTGKYRPGAEAGERPPDSIFDKFADLVDAIV</sequence>
<gene>
    <name evidence="1" type="ORF">MKK02DRAFT_40789</name>
</gene>
<dbReference type="InterPro" id="IPR023214">
    <property type="entry name" value="HAD_sf"/>
</dbReference>
<dbReference type="GeneID" id="77730477"/>
<dbReference type="GO" id="GO:0016791">
    <property type="term" value="F:phosphatase activity"/>
    <property type="evidence" value="ECO:0007669"/>
    <property type="project" value="TreeGrafter"/>
</dbReference>
<dbReference type="RefSeq" id="XP_052942263.1">
    <property type="nucleotide sequence ID" value="XM_053091272.1"/>
</dbReference>
<proteinExistence type="predicted"/>
<dbReference type="PANTHER" id="PTHR19288">
    <property type="entry name" value="4-NITROPHENYLPHOSPHATASE-RELATED"/>
    <property type="match status" value="1"/>
</dbReference>
<dbReference type="SUPFAM" id="SSF56784">
    <property type="entry name" value="HAD-like"/>
    <property type="match status" value="1"/>
</dbReference>
<dbReference type="AlphaFoldDB" id="A0AA38H4L4"/>
<dbReference type="GO" id="GO:0005737">
    <property type="term" value="C:cytoplasm"/>
    <property type="evidence" value="ECO:0007669"/>
    <property type="project" value="TreeGrafter"/>
</dbReference>
<dbReference type="Pfam" id="PF13242">
    <property type="entry name" value="Hydrolase_like"/>
    <property type="match status" value="1"/>
</dbReference>
<reference evidence="1" key="1">
    <citation type="journal article" date="2022" name="G3 (Bethesda)">
        <title>High quality genome of the basidiomycete yeast Dioszegia hungarica PDD-24b-2 isolated from cloud water.</title>
        <authorList>
            <person name="Jarrige D."/>
            <person name="Haridas S."/>
            <person name="Bleykasten-Grosshans C."/>
            <person name="Joly M."/>
            <person name="Nadalig T."/>
            <person name="Sancelme M."/>
            <person name="Vuilleumier S."/>
            <person name="Grigoriev I.V."/>
            <person name="Amato P."/>
            <person name="Bringel F."/>
        </authorList>
    </citation>
    <scope>NUCLEOTIDE SEQUENCE</scope>
    <source>
        <strain evidence="1">PDD-24b-2</strain>
    </source>
</reference>
<keyword evidence="2" id="KW-1185">Reference proteome</keyword>
<evidence type="ECO:0000313" key="2">
    <source>
        <dbReference type="Proteomes" id="UP001164286"/>
    </source>
</evidence>